<dbReference type="Proteomes" id="UP001311915">
    <property type="component" value="Unassembled WGS sequence"/>
</dbReference>
<evidence type="ECO:0000313" key="2">
    <source>
        <dbReference type="Proteomes" id="UP001311915"/>
    </source>
</evidence>
<dbReference type="EMBL" id="JAWPEI010000003">
    <property type="protein sequence ID" value="KAK4732467.1"/>
    <property type="molecule type" value="Genomic_DNA"/>
</dbReference>
<accession>A0AAV9M4V9</accession>
<sequence>MEQTIEALKKSIDDKNLQITQLTSKLNLYNSGESHHILTIQEKIDIDSPTKPIDSQSANRSASVATLTVHQLQDMITYTIKLNMVAHHKTNHASVKLDYDSISEVLRPMALPKIEENVIILQFGSFEPVEISALIKTTNTSKVDDFSNEESGDTWTLVTLKRQKHQGTSKIKQDKNKIKCRLLVCRRWCCCFALIHWSCYW</sequence>
<proteinExistence type="predicted"/>
<dbReference type="AlphaFoldDB" id="A0AAV9M4V9"/>
<protein>
    <submittedName>
        <fullName evidence="1">Uncharacterized protein</fullName>
    </submittedName>
</protein>
<name>A0AAV9M4V9_9SOLN</name>
<reference evidence="1 2" key="1">
    <citation type="submission" date="2023-10" db="EMBL/GenBank/DDBJ databases">
        <title>Genome-Wide Identification Analysis in wild type Solanum Pinnatisectum Reveals Some Genes Defensing Phytophthora Infestans.</title>
        <authorList>
            <person name="Sun C."/>
        </authorList>
    </citation>
    <scope>NUCLEOTIDE SEQUENCE [LARGE SCALE GENOMIC DNA]</scope>
    <source>
        <strain evidence="1">LQN</strain>
        <tissue evidence="1">Leaf</tissue>
    </source>
</reference>
<keyword evidence="2" id="KW-1185">Reference proteome</keyword>
<organism evidence="1 2">
    <name type="scientific">Solanum pinnatisectum</name>
    <name type="common">tansyleaf nightshade</name>
    <dbReference type="NCBI Taxonomy" id="50273"/>
    <lineage>
        <taxon>Eukaryota</taxon>
        <taxon>Viridiplantae</taxon>
        <taxon>Streptophyta</taxon>
        <taxon>Embryophyta</taxon>
        <taxon>Tracheophyta</taxon>
        <taxon>Spermatophyta</taxon>
        <taxon>Magnoliopsida</taxon>
        <taxon>eudicotyledons</taxon>
        <taxon>Gunneridae</taxon>
        <taxon>Pentapetalae</taxon>
        <taxon>asterids</taxon>
        <taxon>lamiids</taxon>
        <taxon>Solanales</taxon>
        <taxon>Solanaceae</taxon>
        <taxon>Solanoideae</taxon>
        <taxon>Solaneae</taxon>
        <taxon>Solanum</taxon>
    </lineage>
</organism>
<comment type="caution">
    <text evidence="1">The sequence shown here is derived from an EMBL/GenBank/DDBJ whole genome shotgun (WGS) entry which is preliminary data.</text>
</comment>
<gene>
    <name evidence="1" type="ORF">R3W88_025455</name>
</gene>
<evidence type="ECO:0000313" key="1">
    <source>
        <dbReference type="EMBL" id="KAK4732467.1"/>
    </source>
</evidence>